<sequence length="207" mass="23903">MVEELQGDRRELDNLRVEHERLKHSTSEIISALQSQISHLEDPQLELHTLRDELAQARQNLGQARQDLQVRGESEKRLEDAAAVVMRETDAKERRNEKLRKQVADLEADLDKLVAEQAEELVGMNRRMARCQNEHDNLVAKFREAEHASQQAMASRDAVITQRTQARRELSESKSHISSMRATISRLEGQTNLLRQAALLSWRRITR</sequence>
<name>A0A8T1VRU0_9STRA</name>
<proteinExistence type="predicted"/>
<feature type="coiled-coil region" evidence="1">
    <location>
        <begin position="2"/>
        <end position="148"/>
    </location>
</feature>
<evidence type="ECO:0000313" key="2">
    <source>
        <dbReference type="EMBL" id="KAG7382763.1"/>
    </source>
</evidence>
<keyword evidence="3" id="KW-1185">Reference proteome</keyword>
<reference evidence="2" key="1">
    <citation type="submission" date="2021-02" db="EMBL/GenBank/DDBJ databases">
        <authorList>
            <person name="Palmer J.M."/>
        </authorList>
    </citation>
    <scope>NUCLEOTIDE SEQUENCE</scope>
    <source>
        <strain evidence="2">SCRP23</strain>
    </source>
</reference>
<organism evidence="2 3">
    <name type="scientific">Phytophthora boehmeriae</name>
    <dbReference type="NCBI Taxonomy" id="109152"/>
    <lineage>
        <taxon>Eukaryota</taxon>
        <taxon>Sar</taxon>
        <taxon>Stramenopiles</taxon>
        <taxon>Oomycota</taxon>
        <taxon>Peronosporomycetes</taxon>
        <taxon>Peronosporales</taxon>
        <taxon>Peronosporaceae</taxon>
        <taxon>Phytophthora</taxon>
    </lineage>
</organism>
<dbReference type="Proteomes" id="UP000693981">
    <property type="component" value="Unassembled WGS sequence"/>
</dbReference>
<protein>
    <submittedName>
        <fullName evidence="2">Uncharacterized protein</fullName>
    </submittedName>
</protein>
<dbReference type="EMBL" id="JAGDFL010000698">
    <property type="protein sequence ID" value="KAG7382763.1"/>
    <property type="molecule type" value="Genomic_DNA"/>
</dbReference>
<gene>
    <name evidence="2" type="ORF">PHYBOEH_010244</name>
</gene>
<evidence type="ECO:0000313" key="3">
    <source>
        <dbReference type="Proteomes" id="UP000693981"/>
    </source>
</evidence>
<accession>A0A8T1VRU0</accession>
<dbReference type="OrthoDB" id="142957at2759"/>
<comment type="caution">
    <text evidence="2">The sequence shown here is derived from an EMBL/GenBank/DDBJ whole genome shotgun (WGS) entry which is preliminary data.</text>
</comment>
<keyword evidence="1" id="KW-0175">Coiled coil</keyword>
<evidence type="ECO:0000256" key="1">
    <source>
        <dbReference type="SAM" id="Coils"/>
    </source>
</evidence>
<dbReference type="AlphaFoldDB" id="A0A8T1VRU0"/>